<sequence length="396" mass="44417">MTMGSLATLHWKDDNYYHQHPSRKRQRDACLERVNWGALCKYASSKNSGLPCRLLDESTTGGVHLVRLLTFGDTQWIARVQLEASTQATTSLLSAEINAMELVRARTDIRVPEIYGYETNDDNSVHAAFILMAFLPGSSAMDADGGYEVHQGQIPLEKRVTFFKEIANIQVQLGSVRLPKIGSVIRRDDNTFDVGPLPRLGGPFSTATEFYLAWAKHAKFPTSDNDIRKLMQCGPVDDILSSIHKFPDSLRDLASKISACDNGPFPLYHPDLYHSNIIVDESFAVLGVIDWEGACTVPWELVEPPLFLSTVPPAMDSPNNYNAYGQHKDSNVVQRSWERAQYAQFVQEVEVELGMDQRLSRVLMDPDIQGLAHAIKVYHDPGKLGFYCNILKPFEE</sequence>
<proteinExistence type="predicted"/>
<reference evidence="2 3" key="1">
    <citation type="submission" date="2018-02" db="EMBL/GenBank/DDBJ databases">
        <title>The genomes of Aspergillus section Nigri reveals drivers in fungal speciation.</title>
        <authorList>
            <consortium name="DOE Joint Genome Institute"/>
            <person name="Vesth T.C."/>
            <person name="Nybo J."/>
            <person name="Theobald S."/>
            <person name="Brandl J."/>
            <person name="Frisvad J.C."/>
            <person name="Nielsen K.F."/>
            <person name="Lyhne E.K."/>
            <person name="Kogle M.E."/>
            <person name="Kuo A."/>
            <person name="Riley R."/>
            <person name="Clum A."/>
            <person name="Nolan M."/>
            <person name="Lipzen A."/>
            <person name="Salamov A."/>
            <person name="Henrissat B."/>
            <person name="Wiebenga A."/>
            <person name="De vries R.P."/>
            <person name="Grigoriev I.V."/>
            <person name="Mortensen U.H."/>
            <person name="Andersen M.R."/>
            <person name="Baker S.E."/>
        </authorList>
    </citation>
    <scope>NUCLEOTIDE SEQUENCE [LARGE SCALE GENOMIC DNA]</scope>
    <source>
        <strain evidence="2 3">CBS 114.80</strain>
    </source>
</reference>
<dbReference type="Proteomes" id="UP000248817">
    <property type="component" value="Unassembled WGS sequence"/>
</dbReference>
<protein>
    <recommendedName>
        <fullName evidence="1">Aminoglycoside phosphotransferase domain-containing protein</fullName>
    </recommendedName>
</protein>
<evidence type="ECO:0000313" key="2">
    <source>
        <dbReference type="EMBL" id="PYI31592.1"/>
    </source>
</evidence>
<dbReference type="EMBL" id="KZ825501">
    <property type="protein sequence ID" value="PYI31592.1"/>
    <property type="molecule type" value="Genomic_DNA"/>
</dbReference>
<gene>
    <name evidence="2" type="ORF">BP00DRAFT_396101</name>
</gene>
<dbReference type="Pfam" id="PF01636">
    <property type="entry name" value="APH"/>
    <property type="match status" value="1"/>
</dbReference>
<dbReference type="AlphaFoldDB" id="A0A2V5I8Z6"/>
<dbReference type="InterPro" id="IPR011009">
    <property type="entry name" value="Kinase-like_dom_sf"/>
</dbReference>
<evidence type="ECO:0000313" key="3">
    <source>
        <dbReference type="Proteomes" id="UP000248817"/>
    </source>
</evidence>
<feature type="domain" description="Aminoglycoside phosphotransferase" evidence="1">
    <location>
        <begin position="72"/>
        <end position="296"/>
    </location>
</feature>
<evidence type="ECO:0000259" key="1">
    <source>
        <dbReference type="Pfam" id="PF01636"/>
    </source>
</evidence>
<accession>A0A2V5I8Z6</accession>
<keyword evidence="3" id="KW-1185">Reference proteome</keyword>
<dbReference type="SUPFAM" id="SSF56112">
    <property type="entry name" value="Protein kinase-like (PK-like)"/>
    <property type="match status" value="1"/>
</dbReference>
<dbReference type="PANTHER" id="PTHR21310:SF15">
    <property type="entry name" value="AMINOGLYCOSIDE PHOSPHOTRANSFERASE DOMAIN-CONTAINING PROTEIN"/>
    <property type="match status" value="1"/>
</dbReference>
<name>A0A2V5I8Z6_9EURO</name>
<dbReference type="InterPro" id="IPR002575">
    <property type="entry name" value="Aminoglycoside_PTrfase"/>
</dbReference>
<dbReference type="InterPro" id="IPR051678">
    <property type="entry name" value="AGP_Transferase"/>
</dbReference>
<organism evidence="2 3">
    <name type="scientific">Aspergillus indologenus CBS 114.80</name>
    <dbReference type="NCBI Taxonomy" id="1450541"/>
    <lineage>
        <taxon>Eukaryota</taxon>
        <taxon>Fungi</taxon>
        <taxon>Dikarya</taxon>
        <taxon>Ascomycota</taxon>
        <taxon>Pezizomycotina</taxon>
        <taxon>Eurotiomycetes</taxon>
        <taxon>Eurotiomycetidae</taxon>
        <taxon>Eurotiales</taxon>
        <taxon>Aspergillaceae</taxon>
        <taxon>Aspergillus</taxon>
        <taxon>Aspergillus subgen. Circumdati</taxon>
    </lineage>
</organism>
<dbReference type="PANTHER" id="PTHR21310">
    <property type="entry name" value="AMINOGLYCOSIDE PHOSPHOTRANSFERASE-RELATED-RELATED"/>
    <property type="match status" value="1"/>
</dbReference>